<keyword evidence="3" id="KW-1185">Reference proteome</keyword>
<evidence type="ECO:0000313" key="3">
    <source>
        <dbReference type="Proteomes" id="UP001457282"/>
    </source>
</evidence>
<dbReference type="Gene3D" id="3.40.50.1820">
    <property type="entry name" value="alpha/beta hydrolase"/>
    <property type="match status" value="1"/>
</dbReference>
<dbReference type="SUPFAM" id="SSF53474">
    <property type="entry name" value="alpha/beta-Hydrolases"/>
    <property type="match status" value="1"/>
</dbReference>
<dbReference type="Proteomes" id="UP001457282">
    <property type="component" value="Unassembled WGS sequence"/>
</dbReference>
<reference evidence="2 3" key="1">
    <citation type="journal article" date="2023" name="G3 (Bethesda)">
        <title>A chromosome-length genome assembly and annotation of blackberry (Rubus argutus, cv. 'Hillquist').</title>
        <authorList>
            <person name="Bruna T."/>
            <person name="Aryal R."/>
            <person name="Dudchenko O."/>
            <person name="Sargent D.J."/>
            <person name="Mead D."/>
            <person name="Buti M."/>
            <person name="Cavallini A."/>
            <person name="Hytonen T."/>
            <person name="Andres J."/>
            <person name="Pham M."/>
            <person name="Weisz D."/>
            <person name="Mascagni F."/>
            <person name="Usai G."/>
            <person name="Natali L."/>
            <person name="Bassil N."/>
            <person name="Fernandez G.E."/>
            <person name="Lomsadze A."/>
            <person name="Armour M."/>
            <person name="Olukolu B."/>
            <person name="Poorten T."/>
            <person name="Britton C."/>
            <person name="Davik J."/>
            <person name="Ashrafi H."/>
            <person name="Aiden E.L."/>
            <person name="Borodovsky M."/>
            <person name="Worthington M."/>
        </authorList>
    </citation>
    <scope>NUCLEOTIDE SEQUENCE [LARGE SCALE GENOMIC DNA]</scope>
    <source>
        <strain evidence="2">PI 553951</strain>
    </source>
</reference>
<dbReference type="EMBL" id="JBEDUW010000004">
    <property type="protein sequence ID" value="KAK9933499.1"/>
    <property type="molecule type" value="Genomic_DNA"/>
</dbReference>
<dbReference type="InterPro" id="IPR002925">
    <property type="entry name" value="Dienelactn_hydro"/>
</dbReference>
<dbReference type="InterPro" id="IPR029058">
    <property type="entry name" value="AB_hydrolase_fold"/>
</dbReference>
<protein>
    <recommendedName>
        <fullName evidence="1">Dienelactone hydrolase domain-containing protein</fullName>
    </recommendedName>
</protein>
<proteinExistence type="predicted"/>
<accession>A0AAW1XAE9</accession>
<dbReference type="AlphaFoldDB" id="A0AAW1XAE9"/>
<feature type="domain" description="Dienelactone hydrolase" evidence="1">
    <location>
        <begin position="101"/>
        <end position="211"/>
    </location>
</feature>
<gene>
    <name evidence="2" type="ORF">M0R45_020696</name>
</gene>
<sequence>MSSSGACFENPPTLSSTYGEGTVLEFGGLKTYATGPTDSKLAILLIPDVFATNPLTFFSIILCCTRYENPIIRKLADKVAAAGFFVLIVRKKDMRMPNRLCWGGNVVVKLAKSNDIKAAVILHPGQLKDEDIHEVKVHTAILGAEIDRDSPPEQMKQFGEILSVKSENDSFVKIFPGVAHGWTTRYNADDESAVKSAEEAHLDMLNWFTKYVK</sequence>
<evidence type="ECO:0000313" key="2">
    <source>
        <dbReference type="EMBL" id="KAK9933499.1"/>
    </source>
</evidence>
<dbReference type="Pfam" id="PF01738">
    <property type="entry name" value="DLH"/>
    <property type="match status" value="1"/>
</dbReference>
<dbReference type="GO" id="GO:0016787">
    <property type="term" value="F:hydrolase activity"/>
    <property type="evidence" value="ECO:0007669"/>
    <property type="project" value="InterPro"/>
</dbReference>
<evidence type="ECO:0000259" key="1">
    <source>
        <dbReference type="Pfam" id="PF01738"/>
    </source>
</evidence>
<dbReference type="PANTHER" id="PTHR17630">
    <property type="entry name" value="DIENELACTONE HYDROLASE"/>
    <property type="match status" value="1"/>
</dbReference>
<organism evidence="2 3">
    <name type="scientific">Rubus argutus</name>
    <name type="common">Southern blackberry</name>
    <dbReference type="NCBI Taxonomy" id="59490"/>
    <lineage>
        <taxon>Eukaryota</taxon>
        <taxon>Viridiplantae</taxon>
        <taxon>Streptophyta</taxon>
        <taxon>Embryophyta</taxon>
        <taxon>Tracheophyta</taxon>
        <taxon>Spermatophyta</taxon>
        <taxon>Magnoliopsida</taxon>
        <taxon>eudicotyledons</taxon>
        <taxon>Gunneridae</taxon>
        <taxon>Pentapetalae</taxon>
        <taxon>rosids</taxon>
        <taxon>fabids</taxon>
        <taxon>Rosales</taxon>
        <taxon>Rosaceae</taxon>
        <taxon>Rosoideae</taxon>
        <taxon>Rosoideae incertae sedis</taxon>
        <taxon>Rubus</taxon>
    </lineage>
</organism>
<name>A0AAW1XAE9_RUBAR</name>
<comment type="caution">
    <text evidence="2">The sequence shown here is derived from an EMBL/GenBank/DDBJ whole genome shotgun (WGS) entry which is preliminary data.</text>
</comment>
<dbReference type="PANTHER" id="PTHR17630:SF52">
    <property type="entry name" value="ENDO-1,3-1,4-BETA-D-GLUCANASE-LIKE PROTEIN"/>
    <property type="match status" value="1"/>
</dbReference>